<dbReference type="SMART" id="SM01026">
    <property type="entry name" value="Beach"/>
    <property type="match status" value="1"/>
</dbReference>
<protein>
    <recommendedName>
        <fullName evidence="5">Beige/BEACH domain containing protein</fullName>
    </recommendedName>
</protein>
<dbReference type="EMBL" id="MLAK01000264">
    <property type="protein sequence ID" value="OHT15145.1"/>
    <property type="molecule type" value="Genomic_DNA"/>
</dbReference>
<dbReference type="Proteomes" id="UP000179807">
    <property type="component" value="Unassembled WGS sequence"/>
</dbReference>
<dbReference type="SUPFAM" id="SSF50729">
    <property type="entry name" value="PH domain-like"/>
    <property type="match status" value="1"/>
</dbReference>
<proteinExistence type="predicted"/>
<dbReference type="SUPFAM" id="SSF50978">
    <property type="entry name" value="WD40 repeat-like"/>
    <property type="match status" value="1"/>
</dbReference>
<evidence type="ECO:0008006" key="5">
    <source>
        <dbReference type="Google" id="ProtNLM"/>
    </source>
</evidence>
<dbReference type="VEuPathDB" id="TrichDB:TRFO_42682"/>
<name>A0A1J4KV09_9EUKA</name>
<organism evidence="3 4">
    <name type="scientific">Tritrichomonas foetus</name>
    <dbReference type="NCBI Taxonomy" id="1144522"/>
    <lineage>
        <taxon>Eukaryota</taxon>
        <taxon>Metamonada</taxon>
        <taxon>Parabasalia</taxon>
        <taxon>Tritrichomonadida</taxon>
        <taxon>Tritrichomonadidae</taxon>
        <taxon>Tritrichomonas</taxon>
    </lineage>
</organism>
<dbReference type="CDD" id="cd06071">
    <property type="entry name" value="Beach"/>
    <property type="match status" value="1"/>
</dbReference>
<dbReference type="GeneID" id="94849135"/>
<dbReference type="PANTHER" id="PTHR13743">
    <property type="entry name" value="BEIGE/BEACH-RELATED"/>
    <property type="match status" value="1"/>
</dbReference>
<gene>
    <name evidence="3" type="ORF">TRFO_42682</name>
</gene>
<dbReference type="Gene3D" id="2.130.10.10">
    <property type="entry name" value="YVTN repeat-like/Quinoprotein amine dehydrogenase"/>
    <property type="match status" value="1"/>
</dbReference>
<evidence type="ECO:0000259" key="2">
    <source>
        <dbReference type="PROSITE" id="PS51783"/>
    </source>
</evidence>
<dbReference type="OrthoDB" id="26681at2759"/>
<dbReference type="PROSITE" id="PS51783">
    <property type="entry name" value="PH_BEACH"/>
    <property type="match status" value="1"/>
</dbReference>
<feature type="domain" description="BEACH-type PH" evidence="2">
    <location>
        <begin position="539"/>
        <end position="641"/>
    </location>
</feature>
<keyword evidence="4" id="KW-1185">Reference proteome</keyword>
<evidence type="ECO:0000313" key="4">
    <source>
        <dbReference type="Proteomes" id="UP000179807"/>
    </source>
</evidence>
<comment type="caution">
    <text evidence="3">The sequence shown here is derived from an EMBL/GenBank/DDBJ whole genome shotgun (WGS) entry which is preliminary data.</text>
</comment>
<dbReference type="InterPro" id="IPR036372">
    <property type="entry name" value="BEACH_dom_sf"/>
</dbReference>
<dbReference type="Pfam" id="PF02138">
    <property type="entry name" value="Beach"/>
    <property type="match status" value="1"/>
</dbReference>
<dbReference type="InterPro" id="IPR000409">
    <property type="entry name" value="BEACH_dom"/>
</dbReference>
<dbReference type="Gene3D" id="1.10.1540.10">
    <property type="entry name" value="BEACH domain"/>
    <property type="match status" value="1"/>
</dbReference>
<dbReference type="InterPro" id="IPR015943">
    <property type="entry name" value="WD40/YVTN_repeat-like_dom_sf"/>
</dbReference>
<evidence type="ECO:0000259" key="1">
    <source>
        <dbReference type="PROSITE" id="PS50197"/>
    </source>
</evidence>
<dbReference type="PANTHER" id="PTHR13743:SF112">
    <property type="entry name" value="BEACH DOMAIN-CONTAINING PROTEIN"/>
    <property type="match status" value="1"/>
</dbReference>
<reference evidence="3" key="1">
    <citation type="submission" date="2016-10" db="EMBL/GenBank/DDBJ databases">
        <authorList>
            <person name="Benchimol M."/>
            <person name="Almeida L.G."/>
            <person name="Vasconcelos A.T."/>
            <person name="Perreira-Neves A."/>
            <person name="Rosa I.A."/>
            <person name="Tasca T."/>
            <person name="Bogo M.R."/>
            <person name="de Souza W."/>
        </authorList>
    </citation>
    <scope>NUCLEOTIDE SEQUENCE [LARGE SCALE GENOMIC DNA]</scope>
    <source>
        <strain evidence="3">K</strain>
    </source>
</reference>
<accession>A0A1J4KV09</accession>
<sequence>MGDHFVNLSYRRICNTYQLSAESKLYQALLMIINHYNYSDVQKEDNNKIINILLSFSIQTNVPQANKSKNCTLINIDAITGFHYPQFIPLILCFIQTIPYTSKSFNTISIVYKALYEEISQKDTSFQHINQVLPHWYFWIFLLMTHESQNNMARWKKLIGSILIQNQQDFQDFVSSLTIYCSLTKQIFIILFSEIMNYFFEEINVLETKELTNIRKSLISGTIIFNTCQIILLQPTVLLDLQNNLSYLIIDYIKSINSAITNIQYLKNLDFSCLTSSDGKWKVTRLLMFVIFYITNHTSLLSFMGDSETVIGYYIPILLEKIMPTDYELYSSHLTSILKESNTDSTFIRMVHLQAISVFHNHKNLIPILFKIVKEKNIEVSNLSNDEILSNADLINLTVNETVSRSIKTFTKQFEDKTKKVAESFGIIETLKPYSPHLYIIENRDFMISGYQRKKHYDSKLWEDTLDEMKHDVTSIWNLPNISTHRKYSQYFNLHGEHIHTKRNKNFDNHLSASLARDESIEVPQQASFHDFEQVETKIKDSIAFFEIDCRLLTLSSLFIGKLFIDNMMSLIFEGKKICDPITGDTKDAQKFVTIKLSEIRYILWRRFRHIDNSIEIMGSRSHFFTFQDANERLRFLNELEKLQKTKINDSHNAQANVFINMYIQMKPSIEAFLSLNFTGRWKSGKMTNYEYLFWVNMFAGRSYCDLSQYPVYPWILCDYSSNVLDLNNPNSFRDLSLPIGCLNKKRFEELKILKQELVGSDMYCLYRLHYSAAAYVIFYLLRCEPFTSLHINLQNNRFDDPNRLFKSVEETWGHVTSNNYDFRELIPEFFTFPEFLLNNDNFDLGVTSETHEQVNHVNMPPWASSASHFIALHKLALESPYVSSNIDKWIDLIFGYLQNGSQSEAANNDFHPWSYSSSINNLTSSIEHIQMHAANFGITPEQLFKEKHPTRDIKLAKQISTSKSISLDIDHYQAINGDNVVLMKNTGQKYLLTIDTKGRIVQYKLDGNINNSHSVLNRKSMLTKDDTNNFESTTVFEKHYALMPCLGLSLISAPWMDKFSLFQMKKTTGSFSFKGEEKLKNIFISPKHSACISIIRTNSNYIATGTHDAAVKLFKIKINDRNDVDETTAEYRLFIGHSASIVDIAMSKCLDTIISIDESGLLLMYNISKERLIYSMILKQTPKRVFLSKLGFFILVTEIVGEESLMTTQIRLFDFSGRLHKYFEYSTGFICGDICTMQDSSEFFIATFTNKCLIMFRAYDLADVCKYTMLSEILTFSFDKYDMTIFLKLANHEVYKATINCE</sequence>
<dbReference type="InterPro" id="IPR036322">
    <property type="entry name" value="WD40_repeat_dom_sf"/>
</dbReference>
<dbReference type="SUPFAM" id="SSF81837">
    <property type="entry name" value="BEACH domain"/>
    <property type="match status" value="1"/>
</dbReference>
<evidence type="ECO:0000313" key="3">
    <source>
        <dbReference type="EMBL" id="OHT15145.1"/>
    </source>
</evidence>
<dbReference type="PROSITE" id="PS50197">
    <property type="entry name" value="BEACH"/>
    <property type="match status" value="1"/>
</dbReference>
<dbReference type="RefSeq" id="XP_068368281.1">
    <property type="nucleotide sequence ID" value="XM_068514431.1"/>
</dbReference>
<dbReference type="InterPro" id="IPR023362">
    <property type="entry name" value="PH-BEACH_dom"/>
</dbReference>
<feature type="domain" description="BEACH" evidence="1">
    <location>
        <begin position="667"/>
        <end position="952"/>
    </location>
</feature>
<dbReference type="InterPro" id="IPR050865">
    <property type="entry name" value="BEACH_Domain"/>
</dbReference>